<evidence type="ECO:0000256" key="5">
    <source>
        <dbReference type="ARBA" id="ARBA00022729"/>
    </source>
</evidence>
<evidence type="ECO:0000256" key="8">
    <source>
        <dbReference type="ARBA" id="ARBA00023170"/>
    </source>
</evidence>
<keyword evidence="8 14" id="KW-0675">Receptor</keyword>
<protein>
    <submittedName>
        <fullName evidence="14">TonB-dependent receptor</fullName>
    </submittedName>
</protein>
<organism evidence="14 15">
    <name type="scientific">Candidatus Gallibacteroides avistercoris</name>
    <dbReference type="NCBI Taxonomy" id="2840833"/>
    <lineage>
        <taxon>Bacteria</taxon>
        <taxon>Pseudomonadati</taxon>
        <taxon>Bacteroidota</taxon>
        <taxon>Bacteroidia</taxon>
        <taxon>Bacteroidales</taxon>
        <taxon>Bacteroidaceae</taxon>
        <taxon>Bacteroidaceae incertae sedis</taxon>
        <taxon>Candidatus Gallibacteroides</taxon>
    </lineage>
</organism>
<dbReference type="InterPro" id="IPR012910">
    <property type="entry name" value="Plug_dom"/>
</dbReference>
<dbReference type="GO" id="GO:0009279">
    <property type="term" value="C:cell outer membrane"/>
    <property type="evidence" value="ECO:0007669"/>
    <property type="project" value="UniProtKB-SubCell"/>
</dbReference>
<evidence type="ECO:0000256" key="6">
    <source>
        <dbReference type="ARBA" id="ARBA00023077"/>
    </source>
</evidence>
<dbReference type="PROSITE" id="PS52016">
    <property type="entry name" value="TONB_DEPENDENT_REC_3"/>
    <property type="match status" value="1"/>
</dbReference>
<keyword evidence="3 10" id="KW-1134">Transmembrane beta strand</keyword>
<keyword evidence="4 10" id="KW-0812">Transmembrane</keyword>
<keyword evidence="7 10" id="KW-0472">Membrane</keyword>
<evidence type="ECO:0000256" key="4">
    <source>
        <dbReference type="ARBA" id="ARBA00022692"/>
    </source>
</evidence>
<dbReference type="EMBL" id="DVNA01000023">
    <property type="protein sequence ID" value="HIU54379.1"/>
    <property type="molecule type" value="Genomic_DNA"/>
</dbReference>
<accession>A0A9D1SBK0</accession>
<dbReference type="InterPro" id="IPR037066">
    <property type="entry name" value="Plug_dom_sf"/>
</dbReference>
<comment type="similarity">
    <text evidence="10 11">Belongs to the TonB-dependent receptor family.</text>
</comment>
<evidence type="ECO:0000313" key="15">
    <source>
        <dbReference type="Proteomes" id="UP000824112"/>
    </source>
</evidence>
<evidence type="ECO:0000256" key="1">
    <source>
        <dbReference type="ARBA" id="ARBA00004571"/>
    </source>
</evidence>
<reference evidence="14" key="2">
    <citation type="journal article" date="2021" name="PeerJ">
        <title>Extensive microbial diversity within the chicken gut microbiome revealed by metagenomics and culture.</title>
        <authorList>
            <person name="Gilroy R."/>
            <person name="Ravi A."/>
            <person name="Getino M."/>
            <person name="Pursley I."/>
            <person name="Horton D.L."/>
            <person name="Alikhan N.F."/>
            <person name="Baker D."/>
            <person name="Gharbi K."/>
            <person name="Hall N."/>
            <person name="Watson M."/>
            <person name="Adriaenssens E.M."/>
            <person name="Foster-Nyarko E."/>
            <person name="Jarju S."/>
            <person name="Secka A."/>
            <person name="Antonio M."/>
            <person name="Oren A."/>
            <person name="Chaudhuri R.R."/>
            <person name="La Ragione R."/>
            <person name="Hildebrand F."/>
            <person name="Pallen M.J."/>
        </authorList>
    </citation>
    <scope>NUCLEOTIDE SEQUENCE</scope>
    <source>
        <strain evidence="14">CHK158-818</strain>
    </source>
</reference>
<dbReference type="Gene3D" id="2.170.130.10">
    <property type="entry name" value="TonB-dependent receptor, plug domain"/>
    <property type="match status" value="1"/>
</dbReference>
<keyword evidence="2 10" id="KW-0813">Transport</keyword>
<evidence type="ECO:0000313" key="14">
    <source>
        <dbReference type="EMBL" id="HIU54379.1"/>
    </source>
</evidence>
<dbReference type="Pfam" id="PF07715">
    <property type="entry name" value="Plug"/>
    <property type="match status" value="1"/>
</dbReference>
<evidence type="ECO:0000256" key="10">
    <source>
        <dbReference type="PROSITE-ProRule" id="PRU01360"/>
    </source>
</evidence>
<keyword evidence="5" id="KW-0732">Signal</keyword>
<dbReference type="InterPro" id="IPR000531">
    <property type="entry name" value="Beta-barrel_TonB"/>
</dbReference>
<feature type="domain" description="TonB-dependent receptor-like beta-barrel" evidence="12">
    <location>
        <begin position="244"/>
        <end position="644"/>
    </location>
</feature>
<sequence>MFYRNFITTRRYLLLILAGWLAWGSLLAQSGNDTVQVHQLQEVGIYGQAKPSSIRSAAPLQVMDKKEMERLGLQEVSEAVKRFSGVSVKDYGGIGGLKTVSIRSMGAQHTAVSYDGVVLSDCQSGQVDIGRFSLDNVSLLTLSVGQADDIFQTARMAASAGALNIKTAAPQFIDKKYQGQVQLKGGSFGQINPSLIYAHQFSRSLSASVTADWMRADGNYPFRLQNGDQVYAGKRTNTDIQSLRTELNLYADWLRHGTLNLKAYYFDSERGLPGSVILYNDYSAERLFDKTFFTQAFYENRFSEQWSLRANLKYNWAYNRYIDVNNKYESGRQVDRYTQQEYYGSATALYQPIRGLSFSLAQDLSYNTLENNFADCPYPERLTSLTALSGQYRHRHFSVTTSALGTYITEEVTSGDRPADRRRLSPAVSLSYQPWLSQNFRIRASYKDIFRVPTFNDLYYPRMGNTTLRPEKARQYNAGLTWMGSPFSGTFVRATVDAYYNKVSDKIVALPTLFIWHMMNLGEVDITGVDATLSTELSLSDEVKLLLSGNYTYQKAIDVTDPGDKNYKDQIPYTPEHTGNASVSIEHPWVNLSYSLMATSDRYMLPQNIEDNRISGYTEHTLSANRTFSLGRCKLRLQAELINLTDKTYEVIKWYPMPGRSYRLLARINF</sequence>
<proteinExistence type="inferred from homology"/>
<reference evidence="14" key="1">
    <citation type="submission" date="2020-10" db="EMBL/GenBank/DDBJ databases">
        <authorList>
            <person name="Gilroy R."/>
        </authorList>
    </citation>
    <scope>NUCLEOTIDE SEQUENCE</scope>
    <source>
        <strain evidence="14">CHK158-818</strain>
    </source>
</reference>
<evidence type="ECO:0000256" key="9">
    <source>
        <dbReference type="ARBA" id="ARBA00023237"/>
    </source>
</evidence>
<gene>
    <name evidence="14" type="ORF">IAB03_01065</name>
</gene>
<feature type="domain" description="TonB-dependent receptor plug" evidence="13">
    <location>
        <begin position="56"/>
        <end position="145"/>
    </location>
</feature>
<dbReference type="Gene3D" id="2.40.170.20">
    <property type="entry name" value="TonB-dependent receptor, beta-barrel domain"/>
    <property type="match status" value="1"/>
</dbReference>
<evidence type="ECO:0000256" key="2">
    <source>
        <dbReference type="ARBA" id="ARBA00022448"/>
    </source>
</evidence>
<dbReference type="GO" id="GO:0044718">
    <property type="term" value="P:siderophore transmembrane transport"/>
    <property type="evidence" value="ECO:0007669"/>
    <property type="project" value="TreeGrafter"/>
</dbReference>
<dbReference type="PANTHER" id="PTHR30069">
    <property type="entry name" value="TONB-DEPENDENT OUTER MEMBRANE RECEPTOR"/>
    <property type="match status" value="1"/>
</dbReference>
<name>A0A9D1SBK0_9BACT</name>
<evidence type="ECO:0000259" key="12">
    <source>
        <dbReference type="Pfam" id="PF00593"/>
    </source>
</evidence>
<evidence type="ECO:0000256" key="11">
    <source>
        <dbReference type="RuleBase" id="RU003357"/>
    </source>
</evidence>
<dbReference type="InterPro" id="IPR036942">
    <property type="entry name" value="Beta-barrel_TonB_sf"/>
</dbReference>
<evidence type="ECO:0000259" key="13">
    <source>
        <dbReference type="Pfam" id="PF07715"/>
    </source>
</evidence>
<dbReference type="SUPFAM" id="SSF56935">
    <property type="entry name" value="Porins"/>
    <property type="match status" value="1"/>
</dbReference>
<keyword evidence="6 11" id="KW-0798">TonB box</keyword>
<comment type="caution">
    <text evidence="14">The sequence shown here is derived from an EMBL/GenBank/DDBJ whole genome shotgun (WGS) entry which is preliminary data.</text>
</comment>
<evidence type="ECO:0000256" key="3">
    <source>
        <dbReference type="ARBA" id="ARBA00022452"/>
    </source>
</evidence>
<comment type="subcellular location">
    <subcellularLocation>
        <location evidence="1 10">Cell outer membrane</location>
        <topology evidence="1 10">Multi-pass membrane protein</topology>
    </subcellularLocation>
</comment>
<dbReference type="Proteomes" id="UP000824112">
    <property type="component" value="Unassembled WGS sequence"/>
</dbReference>
<dbReference type="InterPro" id="IPR039426">
    <property type="entry name" value="TonB-dep_rcpt-like"/>
</dbReference>
<dbReference type="Pfam" id="PF00593">
    <property type="entry name" value="TonB_dep_Rec_b-barrel"/>
    <property type="match status" value="1"/>
</dbReference>
<dbReference type="GO" id="GO:0015344">
    <property type="term" value="F:siderophore uptake transmembrane transporter activity"/>
    <property type="evidence" value="ECO:0007669"/>
    <property type="project" value="TreeGrafter"/>
</dbReference>
<evidence type="ECO:0000256" key="7">
    <source>
        <dbReference type="ARBA" id="ARBA00023136"/>
    </source>
</evidence>
<keyword evidence="9 10" id="KW-0998">Cell outer membrane</keyword>
<dbReference type="AlphaFoldDB" id="A0A9D1SBK0"/>
<dbReference type="PANTHER" id="PTHR30069:SF29">
    <property type="entry name" value="HEMOGLOBIN AND HEMOGLOBIN-HAPTOGLOBIN-BINDING PROTEIN 1-RELATED"/>
    <property type="match status" value="1"/>
</dbReference>